<organism evidence="7 8">
    <name type="scientific">Kaistia soli DSM 19436</name>
    <dbReference type="NCBI Taxonomy" id="1122133"/>
    <lineage>
        <taxon>Bacteria</taxon>
        <taxon>Pseudomonadati</taxon>
        <taxon>Pseudomonadota</taxon>
        <taxon>Alphaproteobacteria</taxon>
        <taxon>Hyphomicrobiales</taxon>
        <taxon>Kaistiaceae</taxon>
        <taxon>Kaistia</taxon>
    </lineage>
</organism>
<dbReference type="GO" id="GO:0006355">
    <property type="term" value="P:regulation of DNA-templated transcription"/>
    <property type="evidence" value="ECO:0007669"/>
    <property type="project" value="InterPro"/>
</dbReference>
<dbReference type="GO" id="GO:0003677">
    <property type="term" value="F:DNA binding"/>
    <property type="evidence" value="ECO:0007669"/>
    <property type="project" value="UniProtKB-KW"/>
</dbReference>
<evidence type="ECO:0000256" key="1">
    <source>
        <dbReference type="ARBA" id="ARBA00023015"/>
    </source>
</evidence>
<evidence type="ECO:0000313" key="8">
    <source>
        <dbReference type="Proteomes" id="UP000184485"/>
    </source>
</evidence>
<dbReference type="Gene3D" id="3.40.50.2300">
    <property type="match status" value="1"/>
</dbReference>
<dbReference type="PROSITE" id="PS50043">
    <property type="entry name" value="HTH_LUXR_2"/>
    <property type="match status" value="1"/>
</dbReference>
<dbReference type="AlphaFoldDB" id="A0A1M5L687"/>
<dbReference type="SUPFAM" id="SSF52172">
    <property type="entry name" value="CheY-like"/>
    <property type="match status" value="1"/>
</dbReference>
<dbReference type="InterPro" id="IPR001789">
    <property type="entry name" value="Sig_transdc_resp-reg_receiver"/>
</dbReference>
<proteinExistence type="predicted"/>
<feature type="domain" description="HTH luxR-type" evidence="5">
    <location>
        <begin position="136"/>
        <end position="201"/>
    </location>
</feature>
<keyword evidence="8" id="KW-1185">Reference proteome</keyword>
<dbReference type="GO" id="GO:0000160">
    <property type="term" value="P:phosphorelay signal transduction system"/>
    <property type="evidence" value="ECO:0007669"/>
    <property type="project" value="InterPro"/>
</dbReference>
<name>A0A1M5L687_9HYPH</name>
<keyword evidence="3" id="KW-0804">Transcription</keyword>
<evidence type="ECO:0000256" key="3">
    <source>
        <dbReference type="ARBA" id="ARBA00023163"/>
    </source>
</evidence>
<dbReference type="EMBL" id="FQUP01000006">
    <property type="protein sequence ID" value="SHG60612.1"/>
    <property type="molecule type" value="Genomic_DNA"/>
</dbReference>
<dbReference type="InterPro" id="IPR036388">
    <property type="entry name" value="WH-like_DNA-bd_sf"/>
</dbReference>
<evidence type="ECO:0000259" key="6">
    <source>
        <dbReference type="PROSITE" id="PS50110"/>
    </source>
</evidence>
<dbReference type="SMART" id="SM00448">
    <property type="entry name" value="REC"/>
    <property type="match status" value="1"/>
</dbReference>
<dbReference type="PRINTS" id="PR00038">
    <property type="entry name" value="HTHLUXR"/>
</dbReference>
<keyword evidence="2" id="KW-0238">DNA-binding</keyword>
<evidence type="ECO:0000259" key="5">
    <source>
        <dbReference type="PROSITE" id="PS50043"/>
    </source>
</evidence>
<dbReference type="Gene3D" id="1.10.10.10">
    <property type="entry name" value="Winged helix-like DNA-binding domain superfamily/Winged helix DNA-binding domain"/>
    <property type="match status" value="1"/>
</dbReference>
<gene>
    <name evidence="7" type="ORF">SAMN02745157_4509</name>
</gene>
<dbReference type="PANTHER" id="PTHR44688:SF16">
    <property type="entry name" value="DNA-BINDING TRANSCRIPTIONAL ACTIVATOR DEVR_DOSR"/>
    <property type="match status" value="1"/>
</dbReference>
<dbReference type="STRING" id="1122133.SAMN02745157_4509"/>
<evidence type="ECO:0000313" key="7">
    <source>
        <dbReference type="EMBL" id="SHG60612.1"/>
    </source>
</evidence>
<dbReference type="PROSITE" id="PS50110">
    <property type="entry name" value="RESPONSE_REGULATORY"/>
    <property type="match status" value="1"/>
</dbReference>
<dbReference type="Proteomes" id="UP000184485">
    <property type="component" value="Unassembled WGS sequence"/>
</dbReference>
<protein>
    <submittedName>
        <fullName evidence="7">Two component transcriptional regulator, LuxR family</fullName>
    </submittedName>
</protein>
<dbReference type="PANTHER" id="PTHR44688">
    <property type="entry name" value="DNA-BINDING TRANSCRIPTIONAL ACTIVATOR DEVR_DOSR"/>
    <property type="match status" value="1"/>
</dbReference>
<sequence length="214" mass="23767">MSEDTGIAFVVDDDQRVCEAVSDLLAAHGIDTWTFGSAANYTAFERPDRAACLLLDIELPDINGLELQTKFNREDHPPIVFITGHGDIQSSVRAMKGGAVDFLTKPFLQNELVASVRAAIELDHSNRRQKSELAILRDRLALLTPREREVLPLVTSGLMNKQAAAKLGVSEVTLQIHRSNITRKMQSTSFADLVRMAEKLNFLANRLIGERVEK</sequence>
<reference evidence="7 8" key="1">
    <citation type="submission" date="2016-11" db="EMBL/GenBank/DDBJ databases">
        <authorList>
            <person name="Jaros S."/>
            <person name="Januszkiewicz K."/>
            <person name="Wedrychowicz H."/>
        </authorList>
    </citation>
    <scope>NUCLEOTIDE SEQUENCE [LARGE SCALE GENOMIC DNA]</scope>
    <source>
        <strain evidence="7 8">DSM 19436</strain>
    </source>
</reference>
<dbReference type="SMART" id="SM00421">
    <property type="entry name" value="HTH_LUXR"/>
    <property type="match status" value="1"/>
</dbReference>
<dbReference type="CDD" id="cd06170">
    <property type="entry name" value="LuxR_C_like"/>
    <property type="match status" value="1"/>
</dbReference>
<feature type="modified residue" description="4-aspartylphosphate" evidence="4">
    <location>
        <position position="56"/>
    </location>
</feature>
<dbReference type="InterPro" id="IPR011006">
    <property type="entry name" value="CheY-like_superfamily"/>
</dbReference>
<evidence type="ECO:0000256" key="4">
    <source>
        <dbReference type="PROSITE-ProRule" id="PRU00169"/>
    </source>
</evidence>
<dbReference type="Pfam" id="PF00196">
    <property type="entry name" value="GerE"/>
    <property type="match status" value="1"/>
</dbReference>
<dbReference type="OrthoDB" id="9782655at2"/>
<accession>A0A1M5L687</accession>
<dbReference type="RefSeq" id="WP_073057697.1">
    <property type="nucleotide sequence ID" value="NZ_FQUP01000006.1"/>
</dbReference>
<feature type="domain" description="Response regulatory" evidence="6">
    <location>
        <begin position="7"/>
        <end position="120"/>
    </location>
</feature>
<keyword evidence="1" id="KW-0805">Transcription regulation</keyword>
<evidence type="ECO:0000256" key="2">
    <source>
        <dbReference type="ARBA" id="ARBA00023125"/>
    </source>
</evidence>
<dbReference type="Pfam" id="PF00072">
    <property type="entry name" value="Response_reg"/>
    <property type="match status" value="1"/>
</dbReference>
<keyword evidence="4" id="KW-0597">Phosphoprotein</keyword>
<dbReference type="InterPro" id="IPR000792">
    <property type="entry name" value="Tscrpt_reg_LuxR_C"/>
</dbReference>